<dbReference type="Gene3D" id="3.60.15.10">
    <property type="entry name" value="Ribonuclease Z/Hydroxyacylglutathione hydrolase-like"/>
    <property type="match status" value="1"/>
</dbReference>
<dbReference type="InterPro" id="IPR024884">
    <property type="entry name" value="NAPE-PLD"/>
</dbReference>
<dbReference type="InterPro" id="IPR036866">
    <property type="entry name" value="RibonucZ/Hydroxyglut_hydro"/>
</dbReference>
<protein>
    <submittedName>
        <fullName evidence="5">L-ascorbate metabolism protein UlaG (Beta-lactamase superfamily)</fullName>
    </submittedName>
</protein>
<evidence type="ECO:0000256" key="2">
    <source>
        <dbReference type="ARBA" id="ARBA00034301"/>
    </source>
</evidence>
<dbReference type="RefSeq" id="WP_343060371.1">
    <property type="nucleotide sequence ID" value="NZ_JACHXK010000001.1"/>
</dbReference>
<dbReference type="SUPFAM" id="SSF56281">
    <property type="entry name" value="Metallo-hydrolase/oxidoreductase"/>
    <property type="match status" value="1"/>
</dbReference>
<dbReference type="InterPro" id="IPR001279">
    <property type="entry name" value="Metallo-B-lactamas"/>
</dbReference>
<evidence type="ECO:0000313" key="6">
    <source>
        <dbReference type="Proteomes" id="UP000570361"/>
    </source>
</evidence>
<reference evidence="5 6" key="1">
    <citation type="submission" date="2020-08" db="EMBL/GenBank/DDBJ databases">
        <title>Genomic Encyclopedia of Type Strains, Phase III (KMG-III): the genomes of soil and plant-associated and newly described type strains.</title>
        <authorList>
            <person name="Whitman W."/>
        </authorList>
    </citation>
    <scope>NUCLEOTIDE SEQUENCE [LARGE SCALE GENOMIC DNA]</scope>
    <source>
        <strain evidence="5 6">CECT 5862</strain>
    </source>
</reference>
<dbReference type="PANTHER" id="PTHR15032:SF36">
    <property type="entry name" value="METALLO-BETA-LACTAMASE DOMAIN-CONTAINING PROTEIN"/>
    <property type="match status" value="1"/>
</dbReference>
<comment type="function">
    <text evidence="2">Counteracts the endogenous Pycsar antiviral defense system. Phosphodiesterase that enables metal-dependent hydrolysis of host cyclic nucleotide Pycsar defense signals such as cCMP and cUMP.</text>
</comment>
<dbReference type="Proteomes" id="UP000570361">
    <property type="component" value="Unassembled WGS sequence"/>
</dbReference>
<evidence type="ECO:0000313" key="5">
    <source>
        <dbReference type="EMBL" id="MBB3108601.1"/>
    </source>
</evidence>
<keyword evidence="6" id="KW-1185">Reference proteome</keyword>
<comment type="caution">
    <text evidence="5">The sequence shown here is derived from an EMBL/GenBank/DDBJ whole genome shotgun (WGS) entry which is preliminary data.</text>
</comment>
<sequence length="328" mass="36945">MRYANLNPAATTSSMKDLRRWRKERAGKMKHKDFSWVVPTAAAARAYKKDAANGEPSIVWVGHSTFLIRHSGLNIVTDPVWAGSMGFQKRLTKPGIAMNEMPKVDVILLSHSHYDHLHLPSVKALAGQTEATLIVPVGLAAMLRRKGYSSVIELQWWESATVGGAKFTFVPAQHWTRRTLTDTNRSHWGGFIIEDMTADRERQPEPTVYFAGDSGYFEGFKQIGERFDIDVALMPIGAYEPEWFMRMQHVSPEEALQAFLDVKAKVFVPMHYGAFALADDTPREAIDRLEAERARLGIEPERILTLALGEVLALGNAPRMQEQNRNEK</sequence>
<proteinExistence type="predicted"/>
<comment type="catalytic activity">
    <reaction evidence="3">
        <text>3',5'-cyclic UMP + H2O = UMP + H(+)</text>
        <dbReference type="Rhea" id="RHEA:70575"/>
        <dbReference type="ChEBI" id="CHEBI:15377"/>
        <dbReference type="ChEBI" id="CHEBI:15378"/>
        <dbReference type="ChEBI" id="CHEBI:57865"/>
        <dbReference type="ChEBI" id="CHEBI:184387"/>
    </reaction>
    <physiologicalReaction direction="left-to-right" evidence="3">
        <dbReference type="Rhea" id="RHEA:70576"/>
    </physiologicalReaction>
</comment>
<evidence type="ECO:0000256" key="1">
    <source>
        <dbReference type="ARBA" id="ARBA00034221"/>
    </source>
</evidence>
<comment type="catalytic activity">
    <reaction evidence="1">
        <text>3',5'-cyclic CMP + H2O = CMP + H(+)</text>
        <dbReference type="Rhea" id="RHEA:72675"/>
        <dbReference type="ChEBI" id="CHEBI:15377"/>
        <dbReference type="ChEBI" id="CHEBI:15378"/>
        <dbReference type="ChEBI" id="CHEBI:58003"/>
        <dbReference type="ChEBI" id="CHEBI:60377"/>
    </reaction>
    <physiologicalReaction direction="left-to-right" evidence="1">
        <dbReference type="Rhea" id="RHEA:72676"/>
    </physiologicalReaction>
</comment>
<evidence type="ECO:0000256" key="3">
    <source>
        <dbReference type="ARBA" id="ARBA00048505"/>
    </source>
</evidence>
<dbReference type="EMBL" id="JACHXK010000001">
    <property type="protein sequence ID" value="MBB3108601.1"/>
    <property type="molecule type" value="Genomic_DNA"/>
</dbReference>
<dbReference type="PANTHER" id="PTHR15032">
    <property type="entry name" value="N-ACYL-PHOSPHATIDYLETHANOLAMINE-HYDROLYZING PHOSPHOLIPASE D"/>
    <property type="match status" value="1"/>
</dbReference>
<gene>
    <name evidence="5" type="ORF">FHS18_000629</name>
</gene>
<evidence type="ECO:0000259" key="4">
    <source>
        <dbReference type="Pfam" id="PF12706"/>
    </source>
</evidence>
<dbReference type="GO" id="GO:0070290">
    <property type="term" value="F:N-acylphosphatidylethanolamine-specific phospholipase D activity"/>
    <property type="evidence" value="ECO:0007669"/>
    <property type="project" value="InterPro"/>
</dbReference>
<organism evidence="5 6">
    <name type="scientific">Paenibacillus phyllosphaerae</name>
    <dbReference type="NCBI Taxonomy" id="274593"/>
    <lineage>
        <taxon>Bacteria</taxon>
        <taxon>Bacillati</taxon>
        <taxon>Bacillota</taxon>
        <taxon>Bacilli</taxon>
        <taxon>Bacillales</taxon>
        <taxon>Paenibacillaceae</taxon>
        <taxon>Paenibacillus</taxon>
    </lineage>
</organism>
<name>A0A7W5AUP8_9BACL</name>
<dbReference type="AlphaFoldDB" id="A0A7W5AUP8"/>
<dbReference type="GO" id="GO:0005737">
    <property type="term" value="C:cytoplasm"/>
    <property type="evidence" value="ECO:0007669"/>
    <property type="project" value="TreeGrafter"/>
</dbReference>
<dbReference type="GO" id="GO:0008270">
    <property type="term" value="F:zinc ion binding"/>
    <property type="evidence" value="ECO:0007669"/>
    <property type="project" value="InterPro"/>
</dbReference>
<accession>A0A7W5AUP8</accession>
<feature type="domain" description="Metallo-beta-lactamase" evidence="4">
    <location>
        <begin position="74"/>
        <end position="272"/>
    </location>
</feature>
<dbReference type="Pfam" id="PF12706">
    <property type="entry name" value="Lactamase_B_2"/>
    <property type="match status" value="1"/>
</dbReference>
<dbReference type="PIRSF" id="PIRSF038896">
    <property type="entry name" value="NAPE-PLD"/>
    <property type="match status" value="1"/>
</dbReference>